<dbReference type="GO" id="GO:0035804">
    <property type="term" value="F:structural constituent of egg coat"/>
    <property type="evidence" value="ECO:0007669"/>
    <property type="project" value="TreeGrafter"/>
</dbReference>
<dbReference type="InterPro" id="IPR055356">
    <property type="entry name" value="ZP-N"/>
</dbReference>
<organism evidence="19 20">
    <name type="scientific">Calonectris borealis</name>
    <name type="common">Cory's shearwater</name>
    <dbReference type="NCBI Taxonomy" id="1323832"/>
    <lineage>
        <taxon>Eukaryota</taxon>
        <taxon>Metazoa</taxon>
        <taxon>Chordata</taxon>
        <taxon>Craniata</taxon>
        <taxon>Vertebrata</taxon>
        <taxon>Euteleostomi</taxon>
        <taxon>Archelosauria</taxon>
        <taxon>Archosauria</taxon>
        <taxon>Dinosauria</taxon>
        <taxon>Saurischia</taxon>
        <taxon>Theropoda</taxon>
        <taxon>Coelurosauria</taxon>
        <taxon>Aves</taxon>
        <taxon>Neognathae</taxon>
        <taxon>Neoaves</taxon>
        <taxon>Aequornithes</taxon>
        <taxon>Procellariiformes</taxon>
        <taxon>Procellariidae</taxon>
        <taxon>Calonectris</taxon>
    </lineage>
</organism>
<dbReference type="GO" id="GO:0035805">
    <property type="term" value="C:egg coat"/>
    <property type="evidence" value="ECO:0007669"/>
    <property type="project" value="UniProtKB-SubCell"/>
</dbReference>
<evidence type="ECO:0000256" key="14">
    <source>
        <dbReference type="PROSITE-ProRule" id="PRU00779"/>
    </source>
</evidence>
<evidence type="ECO:0000256" key="10">
    <source>
        <dbReference type="ARBA" id="ARBA00023157"/>
    </source>
</evidence>
<feature type="region of interest" description="Disordered" evidence="15">
    <location>
        <begin position="538"/>
        <end position="557"/>
    </location>
</feature>
<sequence length="975" mass="104769">MGRSCSFLLLLLLLPPGPGAAFSRLRYRYDCGDYGMQLLAYPTRGRTVRFKVMDEFGTHFDVANCSICLHWLNAGADGAVVFSSGYEGCHVLVKEDRYVLRVQLEEMLLSGVLAASYEVNMTCPQPGDYEILTDGNAHTEHQAARGNSVHQTQADVLVPLSQPGLLHHVSQSALTLPGPQLAPQAHSEQLHPVAQTQPVLVHPGLQPQPQPSLVRPGLQPQPGQARPGLQPQPGMVHPITQPQRGLIRPGVQPPGQPGLLHPGAQPQLRLQTQNQPGLLHPGAQPQLRLQTQNQPGLPHPGAQPQPGLLHPGLQTQNQPGLLHPGAQPQLGLQTQNQPGLLHPRAQTQPGLLHPGLQTQNQPGLLHPGAQPQLRLQTQNQPGLLHPGAQPQLRLQTQNQPGLLHPSAQPQPGLLRPGFVPQNQPGLVHPGVQSGLVHAGAQTRAGFVRPGAQPQNQPGLSRPSLQTHSQAGLLRPGFQSQAGLPHRGSQSQSQVRPALQSQTGPVPPSHPRPGLVRPGPQSRPGLVRPGLQAQLQSGLVRPGVQPQAQPGLLRPGLQSQPSLLQSTALFYPSAGAGKPRGVPPSATPGTQLTREQCQVGVGRMPCVAPQGREACAQAGCCYDDMDRIAPCYYGNTATVQCLLDGHFVLVVPRGLATQPYNLDSVRLASAQAGCEPVRMTETFVMFRFPVTQCGTTVQVIEDRLIYENQLISTIDVQGSPRGSITRDSIYILQARCIYNASDLLPLRMEVAVPPTAIPLALPGPLGLQLRIATGEQPSRRHPPPSAAPHPQPPQPLALPADETYSSYHPDGDHPLVKVLRDPIYVEVRLLQKTDPNLVLVLHHCWASPSTDAAAEPQWPILVDGCPFAGDNYRTQLVPVGPASPQLPFPSHYQRFVISTFTFVEPPSMAVLEGEVYISCSASVCHLAQPEPCRPSCQLGVPSRARRSLGDRTAEAVGMVTSQGRVTFPKVPKLRRG</sequence>
<evidence type="ECO:0000256" key="1">
    <source>
        <dbReference type="ARBA" id="ARBA00004251"/>
    </source>
</evidence>
<keyword evidence="6" id="KW-0812">Transmembrane</keyword>
<evidence type="ECO:0000256" key="12">
    <source>
        <dbReference type="ARBA" id="ARBA00023279"/>
    </source>
</evidence>
<dbReference type="Pfam" id="PF00100">
    <property type="entry name" value="Zona_pellucida"/>
    <property type="match status" value="1"/>
</dbReference>
<dbReference type="Pfam" id="PF22821">
    <property type="entry name" value="ZP1_ZP4_Ig-like"/>
    <property type="match status" value="1"/>
</dbReference>
<feature type="compositionally biased region" description="Polar residues" evidence="15">
    <location>
        <begin position="477"/>
        <end position="503"/>
    </location>
</feature>
<feature type="region of interest" description="Disordered" evidence="15">
    <location>
        <begin position="774"/>
        <end position="802"/>
    </location>
</feature>
<evidence type="ECO:0000256" key="6">
    <source>
        <dbReference type="ARBA" id="ARBA00022692"/>
    </source>
</evidence>
<dbReference type="Gene3D" id="2.60.40.3210">
    <property type="entry name" value="Zona pellucida, ZP-N domain"/>
    <property type="match status" value="1"/>
</dbReference>
<evidence type="ECO:0000256" key="7">
    <source>
        <dbReference type="ARBA" id="ARBA00022729"/>
    </source>
</evidence>
<gene>
    <name evidence="19" type="primary">Zp1</name>
    <name evidence="19" type="ORF">CALBOR_R00315</name>
</gene>
<evidence type="ECO:0000256" key="5">
    <source>
        <dbReference type="ARBA" id="ARBA00022685"/>
    </source>
</evidence>
<proteinExistence type="predicted"/>
<feature type="region of interest" description="Disordered" evidence="15">
    <location>
        <begin position="447"/>
        <end position="527"/>
    </location>
</feature>
<dbReference type="Proteomes" id="UP000535403">
    <property type="component" value="Unassembled WGS sequence"/>
</dbReference>
<evidence type="ECO:0000256" key="9">
    <source>
        <dbReference type="ARBA" id="ARBA00023136"/>
    </source>
</evidence>
<evidence type="ECO:0000259" key="18">
    <source>
        <dbReference type="PROSITE" id="PS51448"/>
    </source>
</evidence>
<dbReference type="EMBL" id="VZUG01016537">
    <property type="protein sequence ID" value="NXV89923.1"/>
    <property type="molecule type" value="Genomic_DNA"/>
</dbReference>
<dbReference type="PROSITE" id="PS51034">
    <property type="entry name" value="ZP_2"/>
    <property type="match status" value="1"/>
</dbReference>
<evidence type="ECO:0000256" key="8">
    <source>
        <dbReference type="ARBA" id="ARBA00022989"/>
    </source>
</evidence>
<evidence type="ECO:0000313" key="19">
    <source>
        <dbReference type="EMBL" id="NXV89923.1"/>
    </source>
</evidence>
<evidence type="ECO:0000313" key="20">
    <source>
        <dbReference type="Proteomes" id="UP000535403"/>
    </source>
</evidence>
<dbReference type="Gene3D" id="2.60.40.4100">
    <property type="entry name" value="Zona pellucida, ZP-C domain"/>
    <property type="match status" value="1"/>
</dbReference>
<feature type="compositionally biased region" description="Polar residues" evidence="15">
    <location>
        <begin position="452"/>
        <end position="469"/>
    </location>
</feature>
<dbReference type="InterPro" id="IPR044913">
    <property type="entry name" value="P_trefoil_dom_sf"/>
</dbReference>
<accession>A0A7L3XPC2</accession>
<dbReference type="GO" id="GO:0032190">
    <property type="term" value="F:acrosin binding"/>
    <property type="evidence" value="ECO:0007669"/>
    <property type="project" value="TreeGrafter"/>
</dbReference>
<feature type="non-terminal residue" evidence="19">
    <location>
        <position position="1"/>
    </location>
</feature>
<dbReference type="InterPro" id="IPR000519">
    <property type="entry name" value="P_trefoil_dom"/>
</dbReference>
<reference evidence="19 20" key="1">
    <citation type="submission" date="2019-09" db="EMBL/GenBank/DDBJ databases">
        <title>Bird 10,000 Genomes (B10K) Project - Family phase.</title>
        <authorList>
            <person name="Zhang G."/>
        </authorList>
    </citation>
    <scope>NUCLEOTIDE SEQUENCE [LARGE SCALE GENOMIC DNA]</scope>
    <source>
        <strain evidence="19">OUT-0025</strain>
        <tissue evidence="19">Blood</tissue>
    </source>
</reference>
<feature type="region of interest" description="Disordered" evidence="15">
    <location>
        <begin position="400"/>
        <end position="432"/>
    </location>
</feature>
<keyword evidence="9" id="KW-0472">Membrane</keyword>
<keyword evidence="8" id="KW-1133">Transmembrane helix</keyword>
<keyword evidence="7 16" id="KW-0732">Signal</keyword>
<evidence type="ECO:0000256" key="13">
    <source>
        <dbReference type="ARBA" id="ARBA00024183"/>
    </source>
</evidence>
<dbReference type="GO" id="GO:0005886">
    <property type="term" value="C:plasma membrane"/>
    <property type="evidence" value="ECO:0007669"/>
    <property type="project" value="UniProtKB-SubCell"/>
</dbReference>
<dbReference type="GO" id="GO:0060468">
    <property type="term" value="P:prevention of polyspermy"/>
    <property type="evidence" value="ECO:0007669"/>
    <property type="project" value="TreeGrafter"/>
</dbReference>
<evidence type="ECO:0000259" key="17">
    <source>
        <dbReference type="PROSITE" id="PS51034"/>
    </source>
</evidence>
<feature type="region of interest" description="Disordered" evidence="15">
    <location>
        <begin position="201"/>
        <end position="264"/>
    </location>
</feature>
<dbReference type="InterPro" id="IPR055355">
    <property type="entry name" value="ZP-C"/>
</dbReference>
<evidence type="ECO:0000256" key="4">
    <source>
        <dbReference type="ARBA" id="ARBA00022530"/>
    </source>
</evidence>
<keyword evidence="2" id="KW-1003">Cell membrane</keyword>
<feature type="region of interest" description="Disordered" evidence="15">
    <location>
        <begin position="290"/>
        <end position="369"/>
    </location>
</feature>
<dbReference type="PANTHER" id="PTHR23343">
    <property type="entry name" value="ZONA PELLUCIDA SPERM-BINDING PROTEIN"/>
    <property type="match status" value="1"/>
</dbReference>
<dbReference type="InterPro" id="IPR001507">
    <property type="entry name" value="ZP_dom"/>
</dbReference>
<dbReference type="InterPro" id="IPR051148">
    <property type="entry name" value="Zona_Pellucida_Domain_gp"/>
</dbReference>
<dbReference type="InterPro" id="IPR042235">
    <property type="entry name" value="ZP-C_dom"/>
</dbReference>
<keyword evidence="20" id="KW-1185">Reference proteome</keyword>
<evidence type="ECO:0000256" key="2">
    <source>
        <dbReference type="ARBA" id="ARBA00022475"/>
    </source>
</evidence>
<keyword evidence="11" id="KW-0325">Glycoprotein</keyword>
<feature type="chain" id="PRO_5029721128" evidence="16">
    <location>
        <begin position="22"/>
        <end position="975"/>
    </location>
</feature>
<keyword evidence="3" id="KW-0964">Secreted</keyword>
<dbReference type="SMART" id="SM00241">
    <property type="entry name" value="ZP"/>
    <property type="match status" value="1"/>
</dbReference>
<dbReference type="CDD" id="cd00111">
    <property type="entry name" value="Trefoil"/>
    <property type="match status" value="1"/>
</dbReference>
<name>A0A7L3XPC2_9AVES</name>
<dbReference type="Pfam" id="PF23344">
    <property type="entry name" value="ZP-N"/>
    <property type="match status" value="1"/>
</dbReference>
<dbReference type="GO" id="GO:0007339">
    <property type="term" value="P:binding of sperm to zona pellucida"/>
    <property type="evidence" value="ECO:0007669"/>
    <property type="project" value="TreeGrafter"/>
</dbReference>
<keyword evidence="12" id="KW-0278">Fertilization</keyword>
<feature type="non-terminal residue" evidence="19">
    <location>
        <position position="975"/>
    </location>
</feature>
<evidence type="ECO:0000256" key="11">
    <source>
        <dbReference type="ARBA" id="ARBA00023180"/>
    </source>
</evidence>
<comment type="caution">
    <text evidence="19">The sequence shown here is derived from an EMBL/GenBank/DDBJ whole genome shotgun (WGS) entry which is preliminary data.</text>
</comment>
<evidence type="ECO:0000256" key="16">
    <source>
        <dbReference type="SAM" id="SignalP"/>
    </source>
</evidence>
<evidence type="ECO:0000256" key="3">
    <source>
        <dbReference type="ARBA" id="ARBA00022525"/>
    </source>
</evidence>
<keyword evidence="4" id="KW-0272">Extracellular matrix</keyword>
<feature type="domain" description="ZP" evidence="17">
    <location>
        <begin position="639"/>
        <end position="942"/>
    </location>
</feature>
<dbReference type="AlphaFoldDB" id="A0A7L3XPC2"/>
<feature type="compositionally biased region" description="Pro residues" evidence="15">
    <location>
        <begin position="782"/>
        <end position="795"/>
    </location>
</feature>
<comment type="subcellular location">
    <subcellularLocation>
        <location evidence="1">Cell membrane</location>
        <topology evidence="1">Single-pass type I membrane protein</topology>
    </subcellularLocation>
    <subcellularLocation>
        <location evidence="13">Zona pellucida</location>
    </subcellularLocation>
</comment>
<keyword evidence="10" id="KW-1015">Disulfide bond</keyword>
<keyword evidence="5" id="KW-0165">Cleavage on pair of basic residues</keyword>
<feature type="signal peptide" evidence="16">
    <location>
        <begin position="1"/>
        <end position="21"/>
    </location>
</feature>
<dbReference type="InterPro" id="IPR017977">
    <property type="entry name" value="ZP_dom_CS"/>
</dbReference>
<comment type="caution">
    <text evidence="14">Lacks conserved residue(s) required for the propagation of feature annotation.</text>
</comment>
<dbReference type="SUPFAM" id="SSF57492">
    <property type="entry name" value="Trefoil"/>
    <property type="match status" value="1"/>
</dbReference>
<dbReference type="InterPro" id="IPR054554">
    <property type="entry name" value="ZP1/4_Ig-like"/>
</dbReference>
<protein>
    <submittedName>
        <fullName evidence="19">ZP1 protein</fullName>
    </submittedName>
</protein>
<dbReference type="PANTHER" id="PTHR23343:SF41">
    <property type="entry name" value="ZONA PELLUCIDA SPERM-BINDING PROTEIN 1"/>
    <property type="match status" value="1"/>
</dbReference>
<evidence type="ECO:0000256" key="15">
    <source>
        <dbReference type="SAM" id="MobiDB-lite"/>
    </source>
</evidence>
<dbReference type="PROSITE" id="PS51448">
    <property type="entry name" value="P_TREFOIL_2"/>
    <property type="match status" value="1"/>
</dbReference>
<feature type="domain" description="P-type" evidence="18">
    <location>
        <begin position="594"/>
        <end position="634"/>
    </location>
</feature>
<dbReference type="PROSITE" id="PS00682">
    <property type="entry name" value="ZP_1"/>
    <property type="match status" value="1"/>
</dbReference>